<reference evidence="2 3" key="1">
    <citation type="journal article" date="2019" name="Genome Biol. Evol.">
        <title>Insights into the evolution of the New World diploid cottons (Gossypium, subgenus Houzingenia) based on genome sequencing.</title>
        <authorList>
            <person name="Grover C.E."/>
            <person name="Arick M.A. 2nd"/>
            <person name="Thrash A."/>
            <person name="Conover J.L."/>
            <person name="Sanders W.S."/>
            <person name="Peterson D.G."/>
            <person name="Frelichowski J.E."/>
            <person name="Scheffler J.A."/>
            <person name="Scheffler B.E."/>
            <person name="Wendel J.F."/>
        </authorList>
    </citation>
    <scope>NUCLEOTIDE SEQUENCE [LARGE SCALE GENOMIC DNA]</scope>
    <source>
        <strain evidence="2">5</strain>
        <tissue evidence="2">Leaf</tissue>
    </source>
</reference>
<feature type="domain" description="RNase H type-1" evidence="1">
    <location>
        <begin position="3"/>
        <end position="116"/>
    </location>
</feature>
<dbReference type="Proteomes" id="UP000593579">
    <property type="component" value="Unassembled WGS sequence"/>
</dbReference>
<dbReference type="AlphaFoldDB" id="A0A7J9C635"/>
<dbReference type="CDD" id="cd06222">
    <property type="entry name" value="RNase_H_like"/>
    <property type="match status" value="1"/>
</dbReference>
<dbReference type="EMBL" id="JABEZY010000008">
    <property type="protein sequence ID" value="MBA0743942.1"/>
    <property type="molecule type" value="Genomic_DNA"/>
</dbReference>
<accession>A0A7J9C635</accession>
<evidence type="ECO:0000259" key="1">
    <source>
        <dbReference type="Pfam" id="PF13456"/>
    </source>
</evidence>
<dbReference type="InterPro" id="IPR002156">
    <property type="entry name" value="RNaseH_domain"/>
</dbReference>
<dbReference type="OrthoDB" id="1435729at2759"/>
<proteinExistence type="predicted"/>
<dbReference type="InterPro" id="IPR044730">
    <property type="entry name" value="RNase_H-like_dom_plant"/>
</dbReference>
<evidence type="ECO:0000313" key="2">
    <source>
        <dbReference type="EMBL" id="MBA0743942.1"/>
    </source>
</evidence>
<keyword evidence="3" id="KW-1185">Reference proteome</keyword>
<gene>
    <name evidence="2" type="ORF">Gogos_006591</name>
</gene>
<dbReference type="PANTHER" id="PTHR47723:SF24">
    <property type="entry name" value="RNASE H TYPE-1 DOMAIN-CONTAINING PROTEIN"/>
    <property type="match status" value="1"/>
</dbReference>
<dbReference type="Pfam" id="PF13456">
    <property type="entry name" value="RVT_3"/>
    <property type="match status" value="1"/>
</dbReference>
<comment type="caution">
    <text evidence="2">The sequence shown here is derived from an EMBL/GenBank/DDBJ whole genome shotgun (WGS) entry which is preliminary data.</text>
</comment>
<sequence length="121" mass="14013">MSKTRPNATIWGVVRGPNRGWMGGFEMMIGLSNIFQVKARALFKGFKFTWAQGFCQVEIESNNALLIAVIQNRLAANSKYSEIRQIYEWCFKHWDVKFCQIMTDSNRMANRIAKEARGEKE</sequence>
<dbReference type="InterPro" id="IPR036397">
    <property type="entry name" value="RNaseH_sf"/>
</dbReference>
<dbReference type="PANTHER" id="PTHR47723">
    <property type="entry name" value="OS05G0353850 PROTEIN"/>
    <property type="match status" value="1"/>
</dbReference>
<dbReference type="Gene3D" id="3.30.420.10">
    <property type="entry name" value="Ribonuclease H-like superfamily/Ribonuclease H"/>
    <property type="match status" value="1"/>
</dbReference>
<dbReference type="SUPFAM" id="SSF53098">
    <property type="entry name" value="Ribonuclease H-like"/>
    <property type="match status" value="1"/>
</dbReference>
<dbReference type="GO" id="GO:0003676">
    <property type="term" value="F:nucleic acid binding"/>
    <property type="evidence" value="ECO:0007669"/>
    <property type="project" value="InterPro"/>
</dbReference>
<dbReference type="InterPro" id="IPR012337">
    <property type="entry name" value="RNaseH-like_sf"/>
</dbReference>
<dbReference type="GO" id="GO:0004523">
    <property type="term" value="F:RNA-DNA hybrid ribonuclease activity"/>
    <property type="evidence" value="ECO:0007669"/>
    <property type="project" value="InterPro"/>
</dbReference>
<dbReference type="InterPro" id="IPR053151">
    <property type="entry name" value="RNase_H-like"/>
</dbReference>
<protein>
    <recommendedName>
        <fullName evidence="1">RNase H type-1 domain-containing protein</fullName>
    </recommendedName>
</protein>
<name>A0A7J9C635_GOSGO</name>
<organism evidence="2 3">
    <name type="scientific">Gossypium gossypioides</name>
    <name type="common">Mexican cotton</name>
    <name type="synonym">Selera gossypioides</name>
    <dbReference type="NCBI Taxonomy" id="34282"/>
    <lineage>
        <taxon>Eukaryota</taxon>
        <taxon>Viridiplantae</taxon>
        <taxon>Streptophyta</taxon>
        <taxon>Embryophyta</taxon>
        <taxon>Tracheophyta</taxon>
        <taxon>Spermatophyta</taxon>
        <taxon>Magnoliopsida</taxon>
        <taxon>eudicotyledons</taxon>
        <taxon>Gunneridae</taxon>
        <taxon>Pentapetalae</taxon>
        <taxon>rosids</taxon>
        <taxon>malvids</taxon>
        <taxon>Malvales</taxon>
        <taxon>Malvaceae</taxon>
        <taxon>Malvoideae</taxon>
        <taxon>Gossypium</taxon>
    </lineage>
</organism>
<evidence type="ECO:0000313" key="3">
    <source>
        <dbReference type="Proteomes" id="UP000593579"/>
    </source>
</evidence>